<dbReference type="SUPFAM" id="SSF52540">
    <property type="entry name" value="P-loop containing nucleoside triphosphate hydrolases"/>
    <property type="match status" value="1"/>
</dbReference>
<keyword evidence="4" id="KW-1278">Translocase</keyword>
<dbReference type="InterPro" id="IPR003439">
    <property type="entry name" value="ABC_transporter-like_ATP-bd"/>
</dbReference>
<evidence type="ECO:0000259" key="6">
    <source>
        <dbReference type="PROSITE" id="PS50893"/>
    </source>
</evidence>
<protein>
    <submittedName>
        <fullName evidence="7">Iron complex transport system ATP-binding protein</fullName>
    </submittedName>
</protein>
<dbReference type="PANTHER" id="PTHR42794:SF1">
    <property type="entry name" value="HEMIN IMPORT ATP-BINDING PROTEIN HMUV"/>
    <property type="match status" value="1"/>
</dbReference>
<dbReference type="SMART" id="SM00382">
    <property type="entry name" value="AAA"/>
    <property type="match status" value="1"/>
</dbReference>
<feature type="domain" description="ABC transporter" evidence="6">
    <location>
        <begin position="2"/>
        <end position="239"/>
    </location>
</feature>
<dbReference type="InterPro" id="IPR003593">
    <property type="entry name" value="AAA+_ATPase"/>
</dbReference>
<reference evidence="7 8" key="1">
    <citation type="submission" date="2019-03" db="EMBL/GenBank/DDBJ databases">
        <title>Genomic Encyclopedia of Archaeal and Bacterial Type Strains, Phase II (KMG-II): from individual species to whole genera.</title>
        <authorList>
            <person name="Goeker M."/>
        </authorList>
    </citation>
    <scope>NUCLEOTIDE SEQUENCE [LARGE SCALE GENOMIC DNA]</scope>
    <source>
        <strain evidence="7 8">DSM 19035</strain>
    </source>
</reference>
<evidence type="ECO:0000256" key="1">
    <source>
        <dbReference type="ARBA" id="ARBA00022448"/>
    </source>
</evidence>
<name>A0A4R6SWK8_9SPHI</name>
<dbReference type="PROSITE" id="PS50893">
    <property type="entry name" value="ABC_TRANSPORTER_2"/>
    <property type="match status" value="1"/>
</dbReference>
<keyword evidence="1" id="KW-0813">Transport</keyword>
<comment type="function">
    <text evidence="5">Part of the ABC transporter complex HmuTUV involved in hemin import. Responsible for energy coupling to the transport system.</text>
</comment>
<dbReference type="NCBIfam" id="NF010068">
    <property type="entry name" value="PRK13548.1"/>
    <property type="match status" value="1"/>
</dbReference>
<dbReference type="PANTHER" id="PTHR42794">
    <property type="entry name" value="HEMIN IMPORT ATP-BINDING PROTEIN HMUV"/>
    <property type="match status" value="1"/>
</dbReference>
<accession>A0A4R6SWK8</accession>
<evidence type="ECO:0000256" key="5">
    <source>
        <dbReference type="ARBA" id="ARBA00037066"/>
    </source>
</evidence>
<dbReference type="Gene3D" id="3.40.50.300">
    <property type="entry name" value="P-loop containing nucleotide triphosphate hydrolases"/>
    <property type="match status" value="1"/>
</dbReference>
<dbReference type="CDD" id="cd03214">
    <property type="entry name" value="ABC_Iron-Siderophores_B12_Hemin"/>
    <property type="match status" value="1"/>
</dbReference>
<dbReference type="Proteomes" id="UP000295620">
    <property type="component" value="Unassembled WGS sequence"/>
</dbReference>
<comment type="caution">
    <text evidence="7">The sequence shown here is derived from an EMBL/GenBank/DDBJ whole genome shotgun (WGS) entry which is preliminary data.</text>
</comment>
<dbReference type="GO" id="GO:0016887">
    <property type="term" value="F:ATP hydrolysis activity"/>
    <property type="evidence" value="ECO:0007669"/>
    <property type="project" value="InterPro"/>
</dbReference>
<evidence type="ECO:0000256" key="3">
    <source>
        <dbReference type="ARBA" id="ARBA00022840"/>
    </source>
</evidence>
<keyword evidence="2" id="KW-0547">Nucleotide-binding</keyword>
<keyword evidence="3 7" id="KW-0067">ATP-binding</keyword>
<dbReference type="OrthoDB" id="9806726at2"/>
<evidence type="ECO:0000313" key="8">
    <source>
        <dbReference type="Proteomes" id="UP000295620"/>
    </source>
</evidence>
<dbReference type="PROSITE" id="PS00211">
    <property type="entry name" value="ABC_TRANSPORTER_1"/>
    <property type="match status" value="1"/>
</dbReference>
<dbReference type="RefSeq" id="WP_133575832.1">
    <property type="nucleotide sequence ID" value="NZ_SNYC01000004.1"/>
</dbReference>
<evidence type="ECO:0000313" key="7">
    <source>
        <dbReference type="EMBL" id="TDQ09776.1"/>
    </source>
</evidence>
<evidence type="ECO:0000256" key="4">
    <source>
        <dbReference type="ARBA" id="ARBA00022967"/>
    </source>
</evidence>
<organism evidence="7 8">
    <name type="scientific">Pedobacter metabolipauper</name>
    <dbReference type="NCBI Taxonomy" id="425513"/>
    <lineage>
        <taxon>Bacteria</taxon>
        <taxon>Pseudomonadati</taxon>
        <taxon>Bacteroidota</taxon>
        <taxon>Sphingobacteriia</taxon>
        <taxon>Sphingobacteriales</taxon>
        <taxon>Sphingobacteriaceae</taxon>
        <taxon>Pedobacter</taxon>
    </lineage>
</organism>
<evidence type="ECO:0000256" key="2">
    <source>
        <dbReference type="ARBA" id="ARBA00022741"/>
    </source>
</evidence>
<dbReference type="Pfam" id="PF00005">
    <property type="entry name" value="ABC_tran"/>
    <property type="match status" value="1"/>
</dbReference>
<dbReference type="AlphaFoldDB" id="A0A4R6SWK8"/>
<dbReference type="GO" id="GO:0005524">
    <property type="term" value="F:ATP binding"/>
    <property type="evidence" value="ECO:0007669"/>
    <property type="project" value="UniProtKB-KW"/>
</dbReference>
<keyword evidence="8" id="KW-1185">Reference proteome</keyword>
<dbReference type="FunFam" id="3.40.50.300:FF:000134">
    <property type="entry name" value="Iron-enterobactin ABC transporter ATP-binding protein"/>
    <property type="match status" value="1"/>
</dbReference>
<gene>
    <name evidence="7" type="ORF">ATK78_1935</name>
</gene>
<sequence length="280" mass="30721">MLKVESLSYKIGNRTIINGVTISLRRGELLAITGANGAGKSTLISLLNGEKTAASGKIMLDGKSVQDYEPEELARKRATLSQHNAVNMAFSVEEIVMMGRYPYFTGKAREADQIAVSEAISVCGLTTFAERSYLKLSGGEQQRVQLARILAQLWDQPGGLLLLDEPIAGLDLLYQQQTLAIAKALTRKGFMVIAVLHELNLAAQYADRILMLKDGRRWKDGSPAEVLTALDIYSVFGLETEVVMSTKTLTPYIIAKEIRLAADEFNSMIVKEIPVKSQVI</sequence>
<proteinExistence type="predicted"/>
<dbReference type="InterPro" id="IPR017871">
    <property type="entry name" value="ABC_transporter-like_CS"/>
</dbReference>
<dbReference type="InterPro" id="IPR027417">
    <property type="entry name" value="P-loop_NTPase"/>
</dbReference>
<dbReference type="EMBL" id="SNYC01000004">
    <property type="protein sequence ID" value="TDQ09776.1"/>
    <property type="molecule type" value="Genomic_DNA"/>
</dbReference>